<keyword evidence="2" id="KW-1185">Reference proteome</keyword>
<gene>
    <name evidence="1" type="ORF">FSB75_21425</name>
</gene>
<reference evidence="1 2" key="1">
    <citation type="journal article" date="2015" name="Int. J. Syst. Evol. Microbiol.">
        <title>Flavisolibacter ginsenosidimutans sp. nov., with ginsenoside-converting activity isolated from soil used for cultivating ginseng.</title>
        <authorList>
            <person name="Zhao Y."/>
            <person name="Liu Q."/>
            <person name="Kang M.S."/>
            <person name="Jin F."/>
            <person name="Yu H."/>
            <person name="Im W.T."/>
        </authorList>
    </citation>
    <scope>NUCLEOTIDE SEQUENCE [LARGE SCALE GENOMIC DNA]</scope>
    <source>
        <strain evidence="1 2">Gsoil 636</strain>
    </source>
</reference>
<dbReference type="Proteomes" id="UP000321204">
    <property type="component" value="Chromosome"/>
</dbReference>
<dbReference type="RefSeq" id="WP_146791629.1">
    <property type="nucleotide sequence ID" value="NZ_BAABIO010000003.1"/>
</dbReference>
<name>A0A5B8UPI1_9BACT</name>
<proteinExistence type="predicted"/>
<sequence length="548" mass="63880">MQNKTAGLHRAAKTVFKHLANDNIRNFNNTNDTASMQKSSAQASALLTLLFALTALSTFAQKIVYSEVDEDDSRRMRFEVMGKISGNFLVYKNSKSKNYVSVFNNNMEQIAKVEQDYIPDDKLINIDFFPYNDFTYLVYQYQKKKVVYCEAVKVDGMGKRISDVMTLDTAHIGGFGSNNKVYTAISSEDKSKLVLFKINSRNKEHYLITTLLFDSNLSQMKRSQFTMDMEEDKDYLDEFNVDNDGDLVFAKGKRANNEVIQSSSIFYKAAQSDSLISVNTQPEKIFLDEIHIKVDNVNKRYFLTSFYYAKKRGDIEGFYFYVWDKATKMPVLQNSLALGEELRREAKSDNSNVKTAFNDYFIRSIVIKRDGGFLINTESYYTISRGNPWNRFNYLYGMPLTTYDYYSLYSPYYSSWYWRDRYNTRQNVRYNADNITILSFNNDGKLQWNSVIHKEQFDDESEDRISFQTVNTGGQIHYLFNVDERRALLLNDFTLSPGGEIVRNPTLKNLDRGYEFMPKYSKQVSSYQLIVPCYYRNNNICFAKVEFN</sequence>
<dbReference type="AlphaFoldDB" id="A0A5B8UPI1"/>
<dbReference type="OrthoDB" id="1490253at2"/>
<organism evidence="1 2">
    <name type="scientific">Flavisolibacter ginsenosidimutans</name>
    <dbReference type="NCBI Taxonomy" id="661481"/>
    <lineage>
        <taxon>Bacteria</taxon>
        <taxon>Pseudomonadati</taxon>
        <taxon>Bacteroidota</taxon>
        <taxon>Chitinophagia</taxon>
        <taxon>Chitinophagales</taxon>
        <taxon>Chitinophagaceae</taxon>
        <taxon>Flavisolibacter</taxon>
    </lineage>
</organism>
<accession>A0A5B8UPI1</accession>
<evidence type="ECO:0000313" key="2">
    <source>
        <dbReference type="Proteomes" id="UP000321204"/>
    </source>
</evidence>
<dbReference type="KEGG" id="fgg:FSB75_21425"/>
<dbReference type="EMBL" id="CP042433">
    <property type="protein sequence ID" value="QEC58356.1"/>
    <property type="molecule type" value="Genomic_DNA"/>
</dbReference>
<evidence type="ECO:0000313" key="1">
    <source>
        <dbReference type="EMBL" id="QEC58356.1"/>
    </source>
</evidence>
<protein>
    <submittedName>
        <fullName evidence="1">Uncharacterized protein</fullName>
    </submittedName>
</protein>